<comment type="caution">
    <text evidence="2">The sequence shown here is derived from an EMBL/GenBank/DDBJ whole genome shotgun (WGS) entry which is preliminary data.</text>
</comment>
<dbReference type="EMBL" id="WOWK01000040">
    <property type="protein sequence ID" value="KAF0324914.1"/>
    <property type="molecule type" value="Genomic_DNA"/>
</dbReference>
<sequence>VIIGFLGTAWLVVIIVVLRYCLAFDPTADPFANPRRDYRNGRRRTLKPNPIDVKTVGMFSRLRRRLGHHSHWNVAITKVLIYWLIYPKTLLNLAR</sequence>
<name>A0A8H3WDK8_9PEZI</name>
<keyword evidence="1" id="KW-0732">Signal</keyword>
<evidence type="ECO:0000256" key="1">
    <source>
        <dbReference type="SAM" id="SignalP"/>
    </source>
</evidence>
<reference evidence="2 3" key="1">
    <citation type="submission" date="2019-12" db="EMBL/GenBank/DDBJ databases">
        <title>A genome sequence resource for the geographically widespread anthracnose pathogen Colletotrichum asianum.</title>
        <authorList>
            <person name="Meng Y."/>
        </authorList>
    </citation>
    <scope>NUCLEOTIDE SEQUENCE [LARGE SCALE GENOMIC DNA]</scope>
    <source>
        <strain evidence="2 3">ICMP 18580</strain>
    </source>
</reference>
<feature type="non-terminal residue" evidence="2">
    <location>
        <position position="1"/>
    </location>
</feature>
<proteinExistence type="predicted"/>
<keyword evidence="3" id="KW-1185">Reference proteome</keyword>
<accession>A0A8H3WDK8</accession>
<evidence type="ECO:0000313" key="3">
    <source>
        <dbReference type="Proteomes" id="UP000434172"/>
    </source>
</evidence>
<protein>
    <submittedName>
        <fullName evidence="2">Oxidoreductase andH</fullName>
    </submittedName>
</protein>
<feature type="chain" id="PRO_5034880928" evidence="1">
    <location>
        <begin position="24"/>
        <end position="95"/>
    </location>
</feature>
<evidence type="ECO:0000313" key="2">
    <source>
        <dbReference type="EMBL" id="KAF0324914.1"/>
    </source>
</evidence>
<dbReference type="Proteomes" id="UP000434172">
    <property type="component" value="Unassembled WGS sequence"/>
</dbReference>
<feature type="signal peptide" evidence="1">
    <location>
        <begin position="1"/>
        <end position="23"/>
    </location>
</feature>
<dbReference type="OrthoDB" id="4850108at2759"/>
<organism evidence="2 3">
    <name type="scientific">Colletotrichum asianum</name>
    <dbReference type="NCBI Taxonomy" id="702518"/>
    <lineage>
        <taxon>Eukaryota</taxon>
        <taxon>Fungi</taxon>
        <taxon>Dikarya</taxon>
        <taxon>Ascomycota</taxon>
        <taxon>Pezizomycotina</taxon>
        <taxon>Sordariomycetes</taxon>
        <taxon>Hypocreomycetidae</taxon>
        <taxon>Glomerellales</taxon>
        <taxon>Glomerellaceae</taxon>
        <taxon>Colletotrichum</taxon>
        <taxon>Colletotrichum gloeosporioides species complex</taxon>
    </lineage>
</organism>
<gene>
    <name evidence="2" type="ORF">GQ607_007807</name>
</gene>
<dbReference type="AlphaFoldDB" id="A0A8H3WDK8"/>